<organism evidence="2 3">
    <name type="scientific">Hyaloperonospora arabidopsidis (strain Emoy2)</name>
    <name type="common">Downy mildew agent</name>
    <name type="synonym">Peronospora arabidopsidis</name>
    <dbReference type="NCBI Taxonomy" id="559515"/>
    <lineage>
        <taxon>Eukaryota</taxon>
        <taxon>Sar</taxon>
        <taxon>Stramenopiles</taxon>
        <taxon>Oomycota</taxon>
        <taxon>Peronosporomycetes</taxon>
        <taxon>Peronosporales</taxon>
        <taxon>Peronosporaceae</taxon>
        <taxon>Hyaloperonospora</taxon>
    </lineage>
</organism>
<dbReference type="EMBL" id="JH598649">
    <property type="status" value="NOT_ANNOTATED_CDS"/>
    <property type="molecule type" value="Genomic_DNA"/>
</dbReference>
<reference evidence="2" key="2">
    <citation type="submission" date="2015-06" db="UniProtKB">
        <authorList>
            <consortium name="EnsemblProtists"/>
        </authorList>
    </citation>
    <scope>IDENTIFICATION</scope>
    <source>
        <strain evidence="2">Emoy2</strain>
    </source>
</reference>
<dbReference type="AlphaFoldDB" id="M4BRN4"/>
<evidence type="ECO:0000313" key="2">
    <source>
        <dbReference type="EnsemblProtists" id="HpaP809074"/>
    </source>
</evidence>
<dbReference type="HOGENOM" id="CLU_1263662_0_0_1"/>
<dbReference type="VEuPathDB" id="FungiDB:HpaG809074"/>
<evidence type="ECO:0000313" key="3">
    <source>
        <dbReference type="Proteomes" id="UP000011713"/>
    </source>
</evidence>
<feature type="region of interest" description="Disordered" evidence="1">
    <location>
        <begin position="149"/>
        <end position="204"/>
    </location>
</feature>
<keyword evidence="3" id="KW-1185">Reference proteome</keyword>
<dbReference type="Proteomes" id="UP000011713">
    <property type="component" value="Unassembled WGS sequence"/>
</dbReference>
<sequence>MVTVRDARGGADSLVLDNIVYHASPEFMNLMWTNYDPTRSDYLRHAEELVQLARSLEHGGGAWDAKSSQRTSTRDPDANLIRVRKGRALAAELPREGRCGGRGAGQKLCKDRDAARANGEAQRKRREQRIAAYAEQEARAIGEVARRQEDARVRVRGRRRRQEQPRRLDPRNWREPPPRERRATARLVKSVQRRDSHGGRRIAPAVAMRQCATERYRER</sequence>
<evidence type="ECO:0000256" key="1">
    <source>
        <dbReference type="SAM" id="MobiDB-lite"/>
    </source>
</evidence>
<feature type="region of interest" description="Disordered" evidence="1">
    <location>
        <begin position="94"/>
        <end position="124"/>
    </location>
</feature>
<dbReference type="InParanoid" id="M4BRN4"/>
<proteinExistence type="predicted"/>
<feature type="compositionally biased region" description="Basic and acidic residues" evidence="1">
    <location>
        <begin position="162"/>
        <end position="183"/>
    </location>
</feature>
<reference evidence="3" key="1">
    <citation type="journal article" date="2010" name="Science">
        <title>Signatures of adaptation to obligate biotrophy in the Hyaloperonospora arabidopsidis genome.</title>
        <authorList>
            <person name="Baxter L."/>
            <person name="Tripathy S."/>
            <person name="Ishaque N."/>
            <person name="Boot N."/>
            <person name="Cabral A."/>
            <person name="Kemen E."/>
            <person name="Thines M."/>
            <person name="Ah-Fong A."/>
            <person name="Anderson R."/>
            <person name="Badejoko W."/>
            <person name="Bittner-Eddy P."/>
            <person name="Boore J.L."/>
            <person name="Chibucos M.C."/>
            <person name="Coates M."/>
            <person name="Dehal P."/>
            <person name="Delehaunty K."/>
            <person name="Dong S."/>
            <person name="Downton P."/>
            <person name="Dumas B."/>
            <person name="Fabro G."/>
            <person name="Fronick C."/>
            <person name="Fuerstenberg S.I."/>
            <person name="Fulton L."/>
            <person name="Gaulin E."/>
            <person name="Govers F."/>
            <person name="Hughes L."/>
            <person name="Humphray S."/>
            <person name="Jiang R.H."/>
            <person name="Judelson H."/>
            <person name="Kamoun S."/>
            <person name="Kyung K."/>
            <person name="Meijer H."/>
            <person name="Minx P."/>
            <person name="Morris P."/>
            <person name="Nelson J."/>
            <person name="Phuntumart V."/>
            <person name="Qutob D."/>
            <person name="Rehmany A."/>
            <person name="Rougon-Cardoso A."/>
            <person name="Ryden P."/>
            <person name="Torto-Alalibo T."/>
            <person name="Studholme D."/>
            <person name="Wang Y."/>
            <person name="Win J."/>
            <person name="Wood J."/>
            <person name="Clifton S.W."/>
            <person name="Rogers J."/>
            <person name="Van den Ackerveken G."/>
            <person name="Jones J.D."/>
            <person name="McDowell J.M."/>
            <person name="Beynon J."/>
            <person name="Tyler B.M."/>
        </authorList>
    </citation>
    <scope>NUCLEOTIDE SEQUENCE [LARGE SCALE GENOMIC DNA]</scope>
    <source>
        <strain evidence="3">Emoy2</strain>
    </source>
</reference>
<evidence type="ECO:0008006" key="4">
    <source>
        <dbReference type="Google" id="ProtNLM"/>
    </source>
</evidence>
<accession>M4BRN4</accession>
<protein>
    <recommendedName>
        <fullName evidence="4">RxLR effector candidate protein</fullName>
    </recommendedName>
</protein>
<dbReference type="EnsemblProtists" id="HpaT809074">
    <property type="protein sequence ID" value="HpaP809074"/>
    <property type="gene ID" value="HpaG809074"/>
</dbReference>
<name>M4BRN4_HYAAE</name>